<evidence type="ECO:0000256" key="3">
    <source>
        <dbReference type="ARBA" id="ARBA00022692"/>
    </source>
</evidence>
<keyword evidence="2" id="KW-0813">Transport</keyword>
<dbReference type="Proteomes" id="UP000887564">
    <property type="component" value="Unplaced"/>
</dbReference>
<keyword evidence="8" id="KW-1185">Reference proteome</keyword>
<feature type="transmembrane region" description="Helical" evidence="6">
    <location>
        <begin position="171"/>
        <end position="190"/>
    </location>
</feature>
<dbReference type="InterPro" id="IPR058533">
    <property type="entry name" value="Cation_efflux_TM"/>
</dbReference>
<evidence type="ECO:0000256" key="5">
    <source>
        <dbReference type="ARBA" id="ARBA00023136"/>
    </source>
</evidence>
<comment type="subcellular location">
    <subcellularLocation>
        <location evidence="1">Membrane</location>
        <topology evidence="1">Multi-pass membrane protein</topology>
    </subcellularLocation>
</comment>
<evidence type="ECO:0000256" key="6">
    <source>
        <dbReference type="SAM" id="Phobius"/>
    </source>
</evidence>
<dbReference type="InterPro" id="IPR027469">
    <property type="entry name" value="Cation_efflux_TMD_sf"/>
</dbReference>
<accession>A0A914S2C1</accession>
<dbReference type="WBParaSite" id="PEQ_0001292501-mRNA-1">
    <property type="protein sequence ID" value="PEQ_0001292501-mRNA-1"/>
    <property type="gene ID" value="PEQ_0001292501"/>
</dbReference>
<feature type="transmembrane region" description="Helical" evidence="6">
    <location>
        <begin position="128"/>
        <end position="151"/>
    </location>
</feature>
<evidence type="ECO:0000256" key="2">
    <source>
        <dbReference type="ARBA" id="ARBA00022448"/>
    </source>
</evidence>
<protein>
    <recommendedName>
        <fullName evidence="7">Cation efflux protein transmembrane domain-containing protein</fullName>
    </recommendedName>
</protein>
<organism evidence="8 9">
    <name type="scientific">Parascaris equorum</name>
    <name type="common">Equine roundworm</name>
    <dbReference type="NCBI Taxonomy" id="6256"/>
    <lineage>
        <taxon>Eukaryota</taxon>
        <taxon>Metazoa</taxon>
        <taxon>Ecdysozoa</taxon>
        <taxon>Nematoda</taxon>
        <taxon>Chromadorea</taxon>
        <taxon>Rhabditida</taxon>
        <taxon>Spirurina</taxon>
        <taxon>Ascaridomorpha</taxon>
        <taxon>Ascaridoidea</taxon>
        <taxon>Ascarididae</taxon>
        <taxon>Parascaris</taxon>
    </lineage>
</organism>
<keyword evidence="4 6" id="KW-1133">Transmembrane helix</keyword>
<evidence type="ECO:0000313" key="8">
    <source>
        <dbReference type="Proteomes" id="UP000887564"/>
    </source>
</evidence>
<dbReference type="PANTHER" id="PTHR43840">
    <property type="entry name" value="MITOCHONDRIAL METAL TRANSPORTER 1-RELATED"/>
    <property type="match status" value="1"/>
</dbReference>
<sequence>MVALNFYGSLRERRRKNGIKEFYRYQRNLQELLKEDEELLSKGQNDQLKENAHEDQRKLKWDTWLARITLLLNIGMIIAKTIAAYLSNSISIISSVVDSVMDITSGTVIWICIRLIRKTNRYEYPIHPIVDLPTIIIMVTGTVLKAILFLVCRRQKTPGSMVLAMDQRNDVLTNIVALAGAYIGNHFWLYADPLGAFFVWCVH</sequence>
<evidence type="ECO:0000256" key="4">
    <source>
        <dbReference type="ARBA" id="ARBA00022989"/>
    </source>
</evidence>
<dbReference type="InterPro" id="IPR050291">
    <property type="entry name" value="CDF_Transporter"/>
</dbReference>
<name>A0A914S2C1_PAREQ</name>
<dbReference type="PANTHER" id="PTHR43840:SF13">
    <property type="entry name" value="CATION EFFLUX PROTEIN CYTOPLASMIC DOMAIN-CONTAINING PROTEIN"/>
    <property type="match status" value="1"/>
</dbReference>
<dbReference type="AlphaFoldDB" id="A0A914S2C1"/>
<dbReference type="GO" id="GO:0008324">
    <property type="term" value="F:monoatomic cation transmembrane transporter activity"/>
    <property type="evidence" value="ECO:0007669"/>
    <property type="project" value="InterPro"/>
</dbReference>
<evidence type="ECO:0000256" key="1">
    <source>
        <dbReference type="ARBA" id="ARBA00004141"/>
    </source>
</evidence>
<dbReference type="SUPFAM" id="SSF161111">
    <property type="entry name" value="Cation efflux protein transmembrane domain-like"/>
    <property type="match status" value="1"/>
</dbReference>
<reference evidence="9" key="1">
    <citation type="submission" date="2022-11" db="UniProtKB">
        <authorList>
            <consortium name="WormBaseParasite"/>
        </authorList>
    </citation>
    <scope>IDENTIFICATION</scope>
</reference>
<keyword evidence="3 6" id="KW-0812">Transmembrane</keyword>
<feature type="domain" description="Cation efflux protein transmembrane" evidence="7">
    <location>
        <begin position="68"/>
        <end position="125"/>
    </location>
</feature>
<evidence type="ECO:0000259" key="7">
    <source>
        <dbReference type="Pfam" id="PF01545"/>
    </source>
</evidence>
<proteinExistence type="predicted"/>
<feature type="transmembrane region" description="Helical" evidence="6">
    <location>
        <begin position="64"/>
        <end position="86"/>
    </location>
</feature>
<dbReference type="GO" id="GO:0016020">
    <property type="term" value="C:membrane"/>
    <property type="evidence" value="ECO:0007669"/>
    <property type="project" value="UniProtKB-SubCell"/>
</dbReference>
<dbReference type="Gene3D" id="1.20.1510.10">
    <property type="entry name" value="Cation efflux protein transmembrane domain"/>
    <property type="match status" value="2"/>
</dbReference>
<keyword evidence="5 6" id="KW-0472">Membrane</keyword>
<evidence type="ECO:0000313" key="9">
    <source>
        <dbReference type="WBParaSite" id="PEQ_0001292501-mRNA-1"/>
    </source>
</evidence>
<dbReference type="Pfam" id="PF01545">
    <property type="entry name" value="Cation_efflux"/>
    <property type="match status" value="1"/>
</dbReference>